<organism evidence="1 2">
    <name type="scientific">Diphasiastrum complanatum</name>
    <name type="common">Issler's clubmoss</name>
    <name type="synonym">Lycopodium complanatum</name>
    <dbReference type="NCBI Taxonomy" id="34168"/>
    <lineage>
        <taxon>Eukaryota</taxon>
        <taxon>Viridiplantae</taxon>
        <taxon>Streptophyta</taxon>
        <taxon>Embryophyta</taxon>
        <taxon>Tracheophyta</taxon>
        <taxon>Lycopodiopsida</taxon>
        <taxon>Lycopodiales</taxon>
        <taxon>Lycopodiaceae</taxon>
        <taxon>Lycopodioideae</taxon>
        <taxon>Diphasiastrum</taxon>
    </lineage>
</organism>
<dbReference type="EMBL" id="CM055098">
    <property type="protein sequence ID" value="KAJ7550987.1"/>
    <property type="molecule type" value="Genomic_DNA"/>
</dbReference>
<evidence type="ECO:0000313" key="1">
    <source>
        <dbReference type="EMBL" id="KAJ7550987.1"/>
    </source>
</evidence>
<accession>A0ACC2DA62</accession>
<dbReference type="Proteomes" id="UP001162992">
    <property type="component" value="Chromosome 7"/>
</dbReference>
<proteinExistence type="predicted"/>
<protein>
    <submittedName>
        <fullName evidence="1">Uncharacterized protein</fullName>
    </submittedName>
</protein>
<name>A0ACC2DA62_DIPCM</name>
<gene>
    <name evidence="1" type="ORF">O6H91_07G128200</name>
</gene>
<keyword evidence="2" id="KW-1185">Reference proteome</keyword>
<comment type="caution">
    <text evidence="1">The sequence shown here is derived from an EMBL/GenBank/DDBJ whole genome shotgun (WGS) entry which is preliminary data.</text>
</comment>
<evidence type="ECO:0000313" key="2">
    <source>
        <dbReference type="Proteomes" id="UP001162992"/>
    </source>
</evidence>
<reference evidence="2" key="1">
    <citation type="journal article" date="2024" name="Proc. Natl. Acad. Sci. U.S.A.">
        <title>Extraordinary preservation of gene collinearity over three hundred million years revealed in homosporous lycophytes.</title>
        <authorList>
            <person name="Li C."/>
            <person name="Wickell D."/>
            <person name="Kuo L.Y."/>
            <person name="Chen X."/>
            <person name="Nie B."/>
            <person name="Liao X."/>
            <person name="Peng D."/>
            <person name="Ji J."/>
            <person name="Jenkins J."/>
            <person name="Williams M."/>
            <person name="Shu S."/>
            <person name="Plott C."/>
            <person name="Barry K."/>
            <person name="Rajasekar S."/>
            <person name="Grimwood J."/>
            <person name="Han X."/>
            <person name="Sun S."/>
            <person name="Hou Z."/>
            <person name="He W."/>
            <person name="Dai G."/>
            <person name="Sun C."/>
            <person name="Schmutz J."/>
            <person name="Leebens-Mack J.H."/>
            <person name="Li F.W."/>
            <person name="Wang L."/>
        </authorList>
    </citation>
    <scope>NUCLEOTIDE SEQUENCE [LARGE SCALE GENOMIC DNA]</scope>
    <source>
        <strain evidence="2">cv. PW_Plant_1</strain>
    </source>
</reference>
<sequence>MESNALLVFVVLMAVAACVGSASQPDCADSLTSLQPCLQYVQAQGQQSTPPGQDCCSALLQVHENKPVCLCVLIGSNNPLPEINITQATSLPAACKVNTDPSKCPALLAGGPTSPPSASTGSKNGTSDADSDSQPSFILPLVIHTSRIIGQSRFSQQDIRADNFQHYQRAN</sequence>